<protein>
    <submittedName>
        <fullName evidence="1">Uncharacterized protein</fullName>
    </submittedName>
</protein>
<dbReference type="AlphaFoldDB" id="A0AAV7MQD8"/>
<dbReference type="EMBL" id="JANPWB010000013">
    <property type="protein sequence ID" value="KAJ1105359.1"/>
    <property type="molecule type" value="Genomic_DNA"/>
</dbReference>
<sequence>MRISTRESLVKLCSWEIRPSLPTSRARPKGAGQQEMPDPHTDYKKIIHAAFSDPVALSETEVSRDCTGHTINWKNFNDYTILAQDLNGVSCDVA</sequence>
<name>A0AAV7MQD8_PLEWA</name>
<gene>
    <name evidence="1" type="ORF">NDU88_002766</name>
</gene>
<organism evidence="1 2">
    <name type="scientific">Pleurodeles waltl</name>
    <name type="common">Iberian ribbed newt</name>
    <dbReference type="NCBI Taxonomy" id="8319"/>
    <lineage>
        <taxon>Eukaryota</taxon>
        <taxon>Metazoa</taxon>
        <taxon>Chordata</taxon>
        <taxon>Craniata</taxon>
        <taxon>Vertebrata</taxon>
        <taxon>Euteleostomi</taxon>
        <taxon>Amphibia</taxon>
        <taxon>Batrachia</taxon>
        <taxon>Caudata</taxon>
        <taxon>Salamandroidea</taxon>
        <taxon>Salamandridae</taxon>
        <taxon>Pleurodelinae</taxon>
        <taxon>Pleurodeles</taxon>
    </lineage>
</organism>
<reference evidence="1" key="1">
    <citation type="journal article" date="2022" name="bioRxiv">
        <title>Sequencing and chromosome-scale assembly of the giantPleurodeles waltlgenome.</title>
        <authorList>
            <person name="Brown T."/>
            <person name="Elewa A."/>
            <person name="Iarovenko S."/>
            <person name="Subramanian E."/>
            <person name="Araus A.J."/>
            <person name="Petzold A."/>
            <person name="Susuki M."/>
            <person name="Suzuki K.-i.T."/>
            <person name="Hayashi T."/>
            <person name="Toyoda A."/>
            <person name="Oliveira C."/>
            <person name="Osipova E."/>
            <person name="Leigh N.D."/>
            <person name="Simon A."/>
            <person name="Yun M.H."/>
        </authorList>
    </citation>
    <scope>NUCLEOTIDE SEQUENCE</scope>
    <source>
        <strain evidence="1">20211129_DDA</strain>
        <tissue evidence="1">Liver</tissue>
    </source>
</reference>
<evidence type="ECO:0000313" key="1">
    <source>
        <dbReference type="EMBL" id="KAJ1105359.1"/>
    </source>
</evidence>
<comment type="caution">
    <text evidence="1">The sequence shown here is derived from an EMBL/GenBank/DDBJ whole genome shotgun (WGS) entry which is preliminary data.</text>
</comment>
<proteinExistence type="predicted"/>
<keyword evidence="2" id="KW-1185">Reference proteome</keyword>
<evidence type="ECO:0000313" key="2">
    <source>
        <dbReference type="Proteomes" id="UP001066276"/>
    </source>
</evidence>
<dbReference type="Proteomes" id="UP001066276">
    <property type="component" value="Chromosome 9"/>
</dbReference>
<accession>A0AAV7MQD8</accession>